<name>A0AA85JDZ1_TRIRE</name>
<evidence type="ECO:0000313" key="2">
    <source>
        <dbReference type="WBParaSite" id="TREG1_25950.1"/>
    </source>
</evidence>
<reference evidence="1" key="1">
    <citation type="submission" date="2022-06" db="EMBL/GenBank/DDBJ databases">
        <authorList>
            <person name="Berger JAMES D."/>
            <person name="Berger JAMES D."/>
        </authorList>
    </citation>
    <scope>NUCLEOTIDE SEQUENCE [LARGE SCALE GENOMIC DNA]</scope>
</reference>
<sequence>MKDEFYYQLSDLLKQAGRRDIVVLAGDLNAQVGRLSSEENRLGGQWGLHGRRSDNGDRLLQLCADHNLFLASTNFRHSHRRSATWRPPSAKQAWTQIDHIAVSFRWRGCIQDCRSFWSTCLDSDHALVCAKFVLRFGGVRKSRRLSVDVSKLVAPATSLKYQNELKTMLASNPPSSIDEHWLHVQGAMQKASVAACGLKECSANASLFVCSLLFAFLRYISGNSKGPQATRCTVEPKAYSCSLGFCDFIFRSLLISTISTQPDSVP</sequence>
<proteinExistence type="predicted"/>
<dbReference type="SUPFAM" id="SSF56219">
    <property type="entry name" value="DNase I-like"/>
    <property type="match status" value="1"/>
</dbReference>
<accession>A0AA85JDZ1</accession>
<dbReference type="WBParaSite" id="TREG1_25950.1">
    <property type="protein sequence ID" value="TREG1_25950.1"/>
    <property type="gene ID" value="TREG1_25950"/>
</dbReference>
<keyword evidence="1" id="KW-1185">Reference proteome</keyword>
<evidence type="ECO:0000313" key="3">
    <source>
        <dbReference type="WBParaSite" id="TREG1_25950.2"/>
    </source>
</evidence>
<dbReference type="Proteomes" id="UP000050795">
    <property type="component" value="Unassembled WGS sequence"/>
</dbReference>
<evidence type="ECO:0000313" key="1">
    <source>
        <dbReference type="Proteomes" id="UP000050795"/>
    </source>
</evidence>
<dbReference type="AlphaFoldDB" id="A0AA85JDZ1"/>
<organism evidence="1 3">
    <name type="scientific">Trichobilharzia regenti</name>
    <name type="common">Nasal bird schistosome</name>
    <dbReference type="NCBI Taxonomy" id="157069"/>
    <lineage>
        <taxon>Eukaryota</taxon>
        <taxon>Metazoa</taxon>
        <taxon>Spiralia</taxon>
        <taxon>Lophotrochozoa</taxon>
        <taxon>Platyhelminthes</taxon>
        <taxon>Trematoda</taxon>
        <taxon>Digenea</taxon>
        <taxon>Strigeidida</taxon>
        <taxon>Schistosomatoidea</taxon>
        <taxon>Schistosomatidae</taxon>
        <taxon>Trichobilharzia</taxon>
    </lineage>
</organism>
<evidence type="ECO:0008006" key="4">
    <source>
        <dbReference type="Google" id="ProtNLM"/>
    </source>
</evidence>
<dbReference type="InterPro" id="IPR036691">
    <property type="entry name" value="Endo/exonu/phosph_ase_sf"/>
</dbReference>
<dbReference type="WBParaSite" id="TREG1_25950.2">
    <property type="protein sequence ID" value="TREG1_25950.2"/>
    <property type="gene ID" value="TREG1_25950"/>
</dbReference>
<dbReference type="Gene3D" id="3.60.10.10">
    <property type="entry name" value="Endonuclease/exonuclease/phosphatase"/>
    <property type="match status" value="1"/>
</dbReference>
<reference evidence="2 3" key="2">
    <citation type="submission" date="2023-11" db="UniProtKB">
        <authorList>
            <consortium name="WormBaseParasite"/>
        </authorList>
    </citation>
    <scope>IDENTIFICATION</scope>
</reference>
<protein>
    <recommendedName>
        <fullName evidence="4">Endo/exonuclease/phosphatase domain-containing protein</fullName>
    </recommendedName>
</protein>